<keyword evidence="2" id="KW-0153">Cholesterol metabolism</keyword>
<dbReference type="PANTHER" id="PTHR47470:SF1">
    <property type="entry name" value="FAD-DEPENDENT OXIDOREDUCTASE 2 FAD BINDING DOMAIN-CONTAINING PROTEIN"/>
    <property type="match status" value="1"/>
</dbReference>
<evidence type="ECO:0000256" key="14">
    <source>
        <dbReference type="ARBA" id="ARBA00049778"/>
    </source>
</evidence>
<dbReference type="PROSITE" id="PS51257">
    <property type="entry name" value="PROKAR_LIPOPROTEIN"/>
    <property type="match status" value="1"/>
</dbReference>
<dbReference type="SUPFAM" id="SSF53474">
    <property type="entry name" value="alpha/beta-Hydrolases"/>
    <property type="match status" value="1"/>
</dbReference>
<evidence type="ECO:0000256" key="7">
    <source>
        <dbReference type="ARBA" id="ARBA00023166"/>
    </source>
</evidence>
<dbReference type="GO" id="GO:0004769">
    <property type="term" value="F:steroid Delta-isomerase activity"/>
    <property type="evidence" value="ECO:0007669"/>
    <property type="project" value="UniProtKB-EC"/>
</dbReference>
<proteinExistence type="predicted"/>
<dbReference type="PANTHER" id="PTHR47470">
    <property type="entry name" value="CHOLESTEROL OXIDASE"/>
    <property type="match status" value="1"/>
</dbReference>
<dbReference type="AlphaFoldDB" id="A0ABD3DM11"/>
<accession>A0ABD3DM11</accession>
<evidence type="ECO:0000256" key="5">
    <source>
        <dbReference type="ARBA" id="ARBA00023002"/>
    </source>
</evidence>
<evidence type="ECO:0000256" key="9">
    <source>
        <dbReference type="ARBA" id="ARBA00023235"/>
    </source>
</evidence>
<organism evidence="17 18">
    <name type="scientific">Castilleja foliolosa</name>
    <dbReference type="NCBI Taxonomy" id="1961234"/>
    <lineage>
        <taxon>Eukaryota</taxon>
        <taxon>Viridiplantae</taxon>
        <taxon>Streptophyta</taxon>
        <taxon>Embryophyta</taxon>
        <taxon>Tracheophyta</taxon>
        <taxon>Spermatophyta</taxon>
        <taxon>Magnoliopsida</taxon>
        <taxon>eudicotyledons</taxon>
        <taxon>Gunneridae</taxon>
        <taxon>Pentapetalae</taxon>
        <taxon>asterids</taxon>
        <taxon>lamiids</taxon>
        <taxon>Lamiales</taxon>
        <taxon>Orobanchaceae</taxon>
        <taxon>Pedicularideae</taxon>
        <taxon>Castillejinae</taxon>
        <taxon>Castilleja</taxon>
    </lineage>
</organism>
<dbReference type="SUPFAM" id="SSF51905">
    <property type="entry name" value="FAD/NAD(P)-binding domain"/>
    <property type="match status" value="1"/>
</dbReference>
<sequence length="1147" mass="128358">MAMEKSDVGYDAVVVGSGYGGSVAACRMSMAGFKVCLLEKGRKWEARDFPTDCFEMLSAVRLENRNLGLDLGSKHALFQLHVQGDALAATACGLGGGSLVNAGVMLPTTVRARRDPKWPKQWEEDWDTCEASASEMLRVQSVPTKFWNSKIMEGIVGPEYDKDPIKLSVNFDIEKLSDSRANGSCLACGNCLSGCPYNAKNSTDKTYLVSAIQAGCTIKTECEVQYIVRNYRDDSCKDDGGFKRRSPSRRWLVFLNEFHYIEADIVILSAGVFGTAKILFQSQLRGLRVSHKLGSGLSCNGNYVAYLARSPARLNASGLDKKHFPNIAFQERPGPSISSSYTSSLGFTIQSAVIPKSYPSFLFKGITTYECQSVHGFLYNFTYLLKHVLSLNQGQDMVLNAIGHDDANGKIKFEKDTNQISFHPPHDRLLPRKVEALRKLAKKLGGVLFVPRLRSTSVHLLGGCVASQDLSSGVCDPDGKVFDTSSPTGTYPGLYICDASLIPCSIGINPCLTIASAAEHVSRRLVRDNINDNVKNVGIFVVGEETKRCNSIVTTTEIMRGQVGGMACTAYLKLRFDDILRGEVGGYIECRAIETDKMYVIRGEVDLCVTDVKTPYTQYMHYYLVVGASSGSRYVLEGRKIMNPYLLGMYVWRESTTLNVTLRKISDNMMVDEETMCVKGKLRVSLFELVKSICALRGGYDRFKFIYRLMESLFRTYIVQAPRGSLIHSTPTNLARPEPYPNSTTHEIKTEDDLTIHCQHWECSQLKQDKRKYPVLLINGYATESYCLPTEKNDLIRTLLKDGHDVWLLHARVHWSICSNQFSVEDIGKFDIPAAMNKIIEFYGESIKVHVIAHCVGGLAIHISLMGGHVSAEYIASLCCTNSSMFYKLTISSSVKMWLPLVPMSMAILGKKNILPMLQESTTSFRHRLLKSIARLMPRYEKCPFDECQVFSGIFGNAYWHENISNAMHHWMNKENLPKLPMSAFRHLRKICNAGFIVDRNGNNSYLIHPERMALPTLYMSGGRTLLVTPETSFLANKYMKMHQPGYRHERVVVDGFGHSDLLIGEKSDEIVFPHVLKHVELAEEEIGSGYLRSRRECDEGVKESLAWSVDLYEDEGGFGSWGFCLVIGIVLVVILFRLFFLSIFCL</sequence>
<dbReference type="InterPro" id="IPR036188">
    <property type="entry name" value="FAD/NAD-bd_sf"/>
</dbReference>
<dbReference type="GO" id="GO:0008203">
    <property type="term" value="P:cholesterol metabolic process"/>
    <property type="evidence" value="ECO:0007669"/>
    <property type="project" value="UniProtKB-KW"/>
</dbReference>
<dbReference type="PROSITE" id="PS00198">
    <property type="entry name" value="4FE4S_FER_1"/>
    <property type="match status" value="1"/>
</dbReference>
<keyword evidence="4" id="KW-0274">FAD</keyword>
<dbReference type="GO" id="GO:0016995">
    <property type="term" value="F:cholesterol oxidase activity"/>
    <property type="evidence" value="ECO:0007669"/>
    <property type="project" value="UniProtKB-EC"/>
</dbReference>
<dbReference type="Pfam" id="PF00732">
    <property type="entry name" value="GMC_oxred_N"/>
    <property type="match status" value="1"/>
</dbReference>
<comment type="pathway">
    <text evidence="11">Steroid metabolism; cholesterol degradation.</text>
</comment>
<dbReference type="InterPro" id="IPR007867">
    <property type="entry name" value="GMC_OxRtase_C"/>
</dbReference>
<keyword evidence="3" id="KW-0285">Flavoprotein</keyword>
<keyword evidence="9" id="KW-0413">Isomerase</keyword>
<comment type="caution">
    <text evidence="17">The sequence shown here is derived from an EMBL/GenBank/DDBJ whole genome shotgun (WGS) entry which is preliminary data.</text>
</comment>
<keyword evidence="6" id="KW-0443">Lipid metabolism</keyword>
<dbReference type="EC" id="5.3.3.1" evidence="10"/>
<dbReference type="EC" id="1.1.3.6" evidence="12"/>
<dbReference type="InterPro" id="IPR052542">
    <property type="entry name" value="Cholesterol_Oxidase"/>
</dbReference>
<evidence type="ECO:0000256" key="15">
    <source>
        <dbReference type="SAM" id="Phobius"/>
    </source>
</evidence>
<keyword evidence="15" id="KW-0812">Transmembrane</keyword>
<reference evidence="18" key="1">
    <citation type="journal article" date="2024" name="IScience">
        <title>Strigolactones Initiate the Formation of Haustorium-like Structures in Castilleja.</title>
        <authorList>
            <person name="Buerger M."/>
            <person name="Peterson D."/>
            <person name="Chory J."/>
        </authorList>
    </citation>
    <scope>NUCLEOTIDE SEQUENCE [LARGE SCALE GENOMIC DNA]</scope>
</reference>
<evidence type="ECO:0000313" key="17">
    <source>
        <dbReference type="EMBL" id="KAL3642697.1"/>
    </source>
</evidence>
<evidence type="ECO:0000259" key="16">
    <source>
        <dbReference type="PROSITE" id="PS51379"/>
    </source>
</evidence>
<dbReference type="InterPro" id="IPR017896">
    <property type="entry name" value="4Fe4S_Fe-S-bd"/>
</dbReference>
<gene>
    <name evidence="17" type="ORF">CASFOL_013512</name>
</gene>
<dbReference type="PROSITE" id="PS51379">
    <property type="entry name" value="4FE4S_FER_2"/>
    <property type="match status" value="1"/>
</dbReference>
<keyword evidence="18" id="KW-1185">Reference proteome</keyword>
<dbReference type="Pfam" id="PF05199">
    <property type="entry name" value="GMC_oxred_C"/>
    <property type="match status" value="1"/>
</dbReference>
<protein>
    <recommendedName>
        <fullName evidence="13">Cholesterol oxidase</fullName>
        <ecNumber evidence="12">1.1.3.6</ecNumber>
        <ecNumber evidence="10">5.3.3.1</ecNumber>
    </recommendedName>
    <alternativeName>
        <fullName evidence="14">Cholesterol isomerase</fullName>
    </alternativeName>
</protein>
<dbReference type="InterPro" id="IPR000172">
    <property type="entry name" value="GMC_OxRdtase_N"/>
</dbReference>
<dbReference type="InterPro" id="IPR029058">
    <property type="entry name" value="AB_hydrolase_fold"/>
</dbReference>
<evidence type="ECO:0000256" key="1">
    <source>
        <dbReference type="ARBA" id="ARBA00001974"/>
    </source>
</evidence>
<evidence type="ECO:0000256" key="4">
    <source>
        <dbReference type="ARBA" id="ARBA00022827"/>
    </source>
</evidence>
<evidence type="ECO:0000256" key="2">
    <source>
        <dbReference type="ARBA" id="ARBA00022548"/>
    </source>
</evidence>
<comment type="cofactor">
    <cofactor evidence="1">
        <name>FAD</name>
        <dbReference type="ChEBI" id="CHEBI:57692"/>
    </cofactor>
</comment>
<dbReference type="EMBL" id="JAVIJP010000016">
    <property type="protein sequence ID" value="KAL3642697.1"/>
    <property type="molecule type" value="Genomic_DNA"/>
</dbReference>
<feature type="transmembrane region" description="Helical" evidence="15">
    <location>
        <begin position="1119"/>
        <end position="1141"/>
    </location>
</feature>
<evidence type="ECO:0000256" key="13">
    <source>
        <dbReference type="ARBA" id="ARBA00049744"/>
    </source>
</evidence>
<dbReference type="Gene3D" id="3.50.50.60">
    <property type="entry name" value="FAD/NAD(P)-binding domain"/>
    <property type="match status" value="3"/>
</dbReference>
<evidence type="ECO:0000256" key="11">
    <source>
        <dbReference type="ARBA" id="ARBA00049645"/>
    </source>
</evidence>
<name>A0ABD3DM11_9LAMI</name>
<keyword evidence="15" id="KW-1133">Transmembrane helix</keyword>
<keyword evidence="5" id="KW-0560">Oxidoreductase</keyword>
<dbReference type="Gene3D" id="3.40.50.1820">
    <property type="entry name" value="alpha/beta hydrolase"/>
    <property type="match status" value="1"/>
</dbReference>
<evidence type="ECO:0000256" key="12">
    <source>
        <dbReference type="ARBA" id="ARBA00049723"/>
    </source>
</evidence>
<evidence type="ECO:0000313" key="18">
    <source>
        <dbReference type="Proteomes" id="UP001632038"/>
    </source>
</evidence>
<dbReference type="InterPro" id="IPR017900">
    <property type="entry name" value="4Fe4S_Fe_S_CS"/>
</dbReference>
<keyword evidence="7" id="KW-1207">Sterol metabolism</keyword>
<feature type="domain" description="4Fe-4S ferredoxin-type" evidence="16">
    <location>
        <begin position="176"/>
        <end position="205"/>
    </location>
</feature>
<keyword evidence="15" id="KW-0472">Membrane</keyword>
<evidence type="ECO:0000256" key="8">
    <source>
        <dbReference type="ARBA" id="ARBA00023221"/>
    </source>
</evidence>
<evidence type="ECO:0000256" key="3">
    <source>
        <dbReference type="ARBA" id="ARBA00022630"/>
    </source>
</evidence>
<evidence type="ECO:0000256" key="6">
    <source>
        <dbReference type="ARBA" id="ARBA00023098"/>
    </source>
</evidence>
<dbReference type="Proteomes" id="UP001632038">
    <property type="component" value="Unassembled WGS sequence"/>
</dbReference>
<keyword evidence="8" id="KW-0753">Steroid metabolism</keyword>
<evidence type="ECO:0000256" key="10">
    <source>
        <dbReference type="ARBA" id="ARBA00038856"/>
    </source>
</evidence>